<name>A0AAW1MBI5_POPJA</name>
<proteinExistence type="predicted"/>
<organism evidence="1 2">
    <name type="scientific">Popillia japonica</name>
    <name type="common">Japanese beetle</name>
    <dbReference type="NCBI Taxonomy" id="7064"/>
    <lineage>
        <taxon>Eukaryota</taxon>
        <taxon>Metazoa</taxon>
        <taxon>Ecdysozoa</taxon>
        <taxon>Arthropoda</taxon>
        <taxon>Hexapoda</taxon>
        <taxon>Insecta</taxon>
        <taxon>Pterygota</taxon>
        <taxon>Neoptera</taxon>
        <taxon>Endopterygota</taxon>
        <taxon>Coleoptera</taxon>
        <taxon>Polyphaga</taxon>
        <taxon>Scarabaeiformia</taxon>
        <taxon>Scarabaeidae</taxon>
        <taxon>Rutelinae</taxon>
        <taxon>Popillia</taxon>
    </lineage>
</organism>
<dbReference type="EMBL" id="JASPKY010000061">
    <property type="protein sequence ID" value="KAK9744148.1"/>
    <property type="molecule type" value="Genomic_DNA"/>
</dbReference>
<comment type="caution">
    <text evidence="1">The sequence shown here is derived from an EMBL/GenBank/DDBJ whole genome shotgun (WGS) entry which is preliminary data.</text>
</comment>
<dbReference type="AlphaFoldDB" id="A0AAW1MBI5"/>
<gene>
    <name evidence="1" type="ORF">QE152_g7988</name>
</gene>
<reference evidence="1 2" key="1">
    <citation type="journal article" date="2024" name="BMC Genomics">
        <title>De novo assembly and annotation of Popillia japonica's genome with initial clues to its potential as an invasive pest.</title>
        <authorList>
            <person name="Cucini C."/>
            <person name="Boschi S."/>
            <person name="Funari R."/>
            <person name="Cardaioli E."/>
            <person name="Iannotti N."/>
            <person name="Marturano G."/>
            <person name="Paoli F."/>
            <person name="Bruttini M."/>
            <person name="Carapelli A."/>
            <person name="Frati F."/>
            <person name="Nardi F."/>
        </authorList>
    </citation>
    <scope>NUCLEOTIDE SEQUENCE [LARGE SCALE GENOMIC DNA]</scope>
    <source>
        <strain evidence="1">DMR45628</strain>
    </source>
</reference>
<dbReference type="Proteomes" id="UP001458880">
    <property type="component" value="Unassembled WGS sequence"/>
</dbReference>
<protein>
    <submittedName>
        <fullName evidence="1">Uncharacterized protein</fullName>
    </submittedName>
</protein>
<keyword evidence="2" id="KW-1185">Reference proteome</keyword>
<evidence type="ECO:0000313" key="2">
    <source>
        <dbReference type="Proteomes" id="UP001458880"/>
    </source>
</evidence>
<sequence>MNVVHIRNTNRIAQGAKKANKKAKGRHFTFNNEMNELNMKLWEEQHLFKTHIFKDSDFIASNVFIFKDSDFIASNVFKNRDTLLNNESSDDDVPLAIIQRRLQAFKGNFSIAGSHTKYFHRKKNRHTESCRTNQ</sequence>
<accession>A0AAW1MBI5</accession>
<evidence type="ECO:0000313" key="1">
    <source>
        <dbReference type="EMBL" id="KAK9744148.1"/>
    </source>
</evidence>